<organism evidence="3 4">
    <name type="scientific">Bathycoccus prasinos</name>
    <dbReference type="NCBI Taxonomy" id="41875"/>
    <lineage>
        <taxon>Eukaryota</taxon>
        <taxon>Viridiplantae</taxon>
        <taxon>Chlorophyta</taxon>
        <taxon>Mamiellophyceae</taxon>
        <taxon>Mamiellales</taxon>
        <taxon>Bathycoccaceae</taxon>
        <taxon>Bathycoccus</taxon>
    </lineage>
</organism>
<feature type="compositionally biased region" description="Basic and acidic residues" evidence="1">
    <location>
        <begin position="482"/>
        <end position="501"/>
    </location>
</feature>
<protein>
    <submittedName>
        <fullName evidence="3">SET and MYND domain-containing protein 3</fullName>
    </submittedName>
</protein>
<feature type="region of interest" description="Disordered" evidence="1">
    <location>
        <begin position="74"/>
        <end position="105"/>
    </location>
</feature>
<dbReference type="PROSITE" id="PS50280">
    <property type="entry name" value="SET"/>
    <property type="match status" value="1"/>
</dbReference>
<dbReference type="RefSeq" id="XP_007512718.1">
    <property type="nucleotide sequence ID" value="XM_007512656.1"/>
</dbReference>
<dbReference type="PANTHER" id="PTHR12197:SF251">
    <property type="entry name" value="EG:BACR7C10.4 PROTEIN"/>
    <property type="match status" value="1"/>
</dbReference>
<evidence type="ECO:0000256" key="1">
    <source>
        <dbReference type="SAM" id="MobiDB-lite"/>
    </source>
</evidence>
<dbReference type="InterPro" id="IPR050869">
    <property type="entry name" value="H3K4_H4K5_MeTrfase"/>
</dbReference>
<feature type="compositionally biased region" description="Acidic residues" evidence="1">
    <location>
        <begin position="463"/>
        <end position="481"/>
    </location>
</feature>
<dbReference type="InterPro" id="IPR001214">
    <property type="entry name" value="SET_dom"/>
</dbReference>
<accession>K8F6V7</accession>
<dbReference type="AlphaFoldDB" id="K8F6V7"/>
<dbReference type="eggNOG" id="KOG2084">
    <property type="taxonomic scope" value="Eukaryota"/>
</dbReference>
<dbReference type="Pfam" id="PF00856">
    <property type="entry name" value="SET"/>
    <property type="match status" value="1"/>
</dbReference>
<dbReference type="PANTHER" id="PTHR12197">
    <property type="entry name" value="HISTONE-LYSINE N-METHYLTRANSFERASE SMYD"/>
    <property type="match status" value="1"/>
</dbReference>
<dbReference type="SMART" id="SM00317">
    <property type="entry name" value="SET"/>
    <property type="match status" value="1"/>
</dbReference>
<proteinExistence type="predicted"/>
<dbReference type="Gene3D" id="1.25.40.10">
    <property type="entry name" value="Tetratricopeptide repeat domain"/>
    <property type="match status" value="1"/>
</dbReference>
<reference evidence="3 4" key="1">
    <citation type="submission" date="2011-10" db="EMBL/GenBank/DDBJ databases">
        <authorList>
            <person name="Genoscope - CEA"/>
        </authorList>
    </citation>
    <scope>NUCLEOTIDE SEQUENCE [LARGE SCALE GENOMIC DNA]</scope>
    <source>
        <strain evidence="3 4">RCC 1105</strain>
    </source>
</reference>
<dbReference type="OrthoDB" id="265717at2759"/>
<dbReference type="KEGG" id="bpg:Bathy06g03340"/>
<dbReference type="STRING" id="41875.K8F6V7"/>
<dbReference type="EMBL" id="FO082273">
    <property type="protein sequence ID" value="CCO17318.1"/>
    <property type="molecule type" value="Genomic_DNA"/>
</dbReference>
<dbReference type="Proteomes" id="UP000198341">
    <property type="component" value="Chromosome 6"/>
</dbReference>
<evidence type="ECO:0000313" key="4">
    <source>
        <dbReference type="Proteomes" id="UP000198341"/>
    </source>
</evidence>
<feature type="domain" description="SET" evidence="2">
    <location>
        <begin position="16"/>
        <end position="353"/>
    </location>
</feature>
<sequence length="734" mass="82628">MTKEPLVEKEEEERGLSFSLGRFPGAKNRGLIASSSSSLTQGSVVFQSVPYAAVLRDDGLHERDHFTFEKSKDHFNVNNSNVNNNSSESPRQQQQQQQNRQQQLQRCSATKFARYFSRENQLKDWEDGYDKETKALKSCQLRAPKAMVRLASKIVWRMQRERKNETNTNENKNNAENEVPASEEKSRKTKRTALAAPTGRLYDDEGKTEQLGLGRGYSTVFDQLTHGEESKTFGLNNPSDYTLAAMTRAYLTHSLNVDDSVVSDEERAERYEREYEDIPSVADLAKLIGKLRLNCHTLCDDELRPYGIGVYPVAAMMNHSENPNCFATFRGKKMIVRCLRDVLPGEELTISYDELMKPKRERAKSLKSNYGFDLHDDGEEEEEGQEDLLPLSEIPLIGGHKLRALSRAPKYTDEDEERSWFQVERASGGIVDGGCHIYRLFGEESGGFFEDNSALASFNLEESVDEDYDDDDEGDDGENDEDKEKDKEETETNGDLSKDPEFAGQKTYGQSNKSKKSNKKKTRLIVETWGDCKNVVVAEIAERFCQAFELVEKLSSTSSGDVSDGSSLNRAWDRFNSLTDTRSALFGASVGIARGHHLRVKALESFMNAAVLFEDWKIAFDCGTELTPSFEKYYPNHHPQIAVHNVAVLKLLLERLMADTYAVGARLSAPASIIESLDEIKEKAKELASGVSRVVGEDSTVVEQLVEAMHTCKMMREQVLKEADSLCSSDDDAF</sequence>
<name>K8F6V7_9CHLO</name>
<dbReference type="InterPro" id="IPR011990">
    <property type="entry name" value="TPR-like_helical_dom_sf"/>
</dbReference>
<evidence type="ECO:0000259" key="2">
    <source>
        <dbReference type="PROSITE" id="PS50280"/>
    </source>
</evidence>
<dbReference type="InterPro" id="IPR046341">
    <property type="entry name" value="SET_dom_sf"/>
</dbReference>
<feature type="compositionally biased region" description="Low complexity" evidence="1">
    <location>
        <begin position="166"/>
        <end position="178"/>
    </location>
</feature>
<feature type="region of interest" description="Disordered" evidence="1">
    <location>
        <begin position="159"/>
        <end position="193"/>
    </location>
</feature>
<keyword evidence="4" id="KW-1185">Reference proteome</keyword>
<feature type="region of interest" description="Disordered" evidence="1">
    <location>
        <begin position="463"/>
        <end position="515"/>
    </location>
</feature>
<feature type="compositionally biased region" description="Low complexity" evidence="1">
    <location>
        <begin position="76"/>
        <end position="105"/>
    </location>
</feature>
<dbReference type="GeneID" id="19015315"/>
<dbReference type="GO" id="GO:0005634">
    <property type="term" value="C:nucleus"/>
    <property type="evidence" value="ECO:0007669"/>
    <property type="project" value="TreeGrafter"/>
</dbReference>
<dbReference type="SUPFAM" id="SSF82199">
    <property type="entry name" value="SET domain"/>
    <property type="match status" value="1"/>
</dbReference>
<gene>
    <name evidence="3" type="ORF">Bathy06g03340</name>
</gene>
<dbReference type="Gene3D" id="2.170.270.10">
    <property type="entry name" value="SET domain"/>
    <property type="match status" value="1"/>
</dbReference>
<evidence type="ECO:0000313" key="3">
    <source>
        <dbReference type="EMBL" id="CCO17318.1"/>
    </source>
</evidence>